<dbReference type="Proteomes" id="UP000005324">
    <property type="component" value="Unassembled WGS sequence"/>
</dbReference>
<dbReference type="SMART" id="SM00470">
    <property type="entry name" value="ParB"/>
    <property type="match status" value="1"/>
</dbReference>
<dbReference type="Gene3D" id="1.10.10.2830">
    <property type="match status" value="1"/>
</dbReference>
<keyword evidence="3" id="KW-1185">Reference proteome</keyword>
<dbReference type="Gene3D" id="3.90.1530.30">
    <property type="match status" value="1"/>
</dbReference>
<reference evidence="2 3" key="1">
    <citation type="submission" date="2010-04" db="EMBL/GenBank/DDBJ databases">
        <authorList>
            <person name="Qin X."/>
            <person name="Bachman B."/>
            <person name="Battles P."/>
            <person name="Bell A."/>
            <person name="Bess C."/>
            <person name="Bickham C."/>
            <person name="Chaboub L."/>
            <person name="Chen D."/>
            <person name="Coyle M."/>
            <person name="Deiros D.R."/>
            <person name="Dinh H."/>
            <person name="Forbes L."/>
            <person name="Fowler G."/>
            <person name="Francisco L."/>
            <person name="Fu Q."/>
            <person name="Gubbala S."/>
            <person name="Hale W."/>
            <person name="Han Y."/>
            <person name="Hemphill L."/>
            <person name="Highlander S.K."/>
            <person name="Hirani K."/>
            <person name="Hogues M."/>
            <person name="Jackson L."/>
            <person name="Jakkamsetti A."/>
            <person name="Javaid M."/>
            <person name="Jiang H."/>
            <person name="Korchina V."/>
            <person name="Kovar C."/>
            <person name="Lara F."/>
            <person name="Lee S."/>
            <person name="Mata R."/>
            <person name="Mathew T."/>
            <person name="Moen C."/>
            <person name="Morales K."/>
            <person name="Munidasa M."/>
            <person name="Nazareth L."/>
            <person name="Ngo R."/>
            <person name="Nguyen L."/>
            <person name="Okwuonu G."/>
            <person name="Ongeri F."/>
            <person name="Patil S."/>
            <person name="Petrosino J."/>
            <person name="Pham C."/>
            <person name="Pham P."/>
            <person name="Pu L.-L."/>
            <person name="Puazo M."/>
            <person name="Raj R."/>
            <person name="Reid J."/>
            <person name="Rouhana J."/>
            <person name="Saada N."/>
            <person name="Shang Y."/>
            <person name="Simmons D."/>
            <person name="Thornton R."/>
            <person name="Warren J."/>
            <person name="Weissenberger G."/>
            <person name="Zhang J."/>
            <person name="Zhang L."/>
            <person name="Zhou C."/>
            <person name="Zhu D."/>
            <person name="Muzny D."/>
            <person name="Worley K."/>
            <person name="Gibbs R."/>
        </authorList>
    </citation>
    <scope>NUCLEOTIDE SEQUENCE [LARGE SCALE GENOMIC DNA]</scope>
    <source>
        <strain evidence="2 3">ATCC 49957</strain>
    </source>
</reference>
<dbReference type="RefSeq" id="WP_007004578.1">
    <property type="nucleotide sequence ID" value="NZ_GG770779.1"/>
</dbReference>
<dbReference type="SUPFAM" id="SSF110849">
    <property type="entry name" value="ParB/Sulfiredoxin"/>
    <property type="match status" value="1"/>
</dbReference>
<dbReference type="PANTHER" id="PTHR33375:SF1">
    <property type="entry name" value="CHROMOSOME-PARTITIONING PROTEIN PARB-RELATED"/>
    <property type="match status" value="1"/>
</dbReference>
<dbReference type="HOGENOM" id="CLU_054511_1_0_5"/>
<feature type="domain" description="ParB-like N-terminal" evidence="1">
    <location>
        <begin position="4"/>
        <end position="92"/>
    </location>
</feature>
<dbReference type="Pfam" id="PF02195">
    <property type="entry name" value="ParB_N"/>
    <property type="match status" value="1"/>
</dbReference>
<protein>
    <submittedName>
        <fullName evidence="2">ParB-like protein</fullName>
    </submittedName>
</protein>
<evidence type="ECO:0000313" key="3">
    <source>
        <dbReference type="Proteomes" id="UP000005324"/>
    </source>
</evidence>
<gene>
    <name evidence="2" type="ORF">HMPREF0731_2161</name>
</gene>
<dbReference type="GO" id="GO:0005694">
    <property type="term" value="C:chromosome"/>
    <property type="evidence" value="ECO:0007669"/>
    <property type="project" value="TreeGrafter"/>
</dbReference>
<accession>D5RM50</accession>
<dbReference type="InterPro" id="IPR050336">
    <property type="entry name" value="Chromosome_partition/occlusion"/>
</dbReference>
<dbReference type="InterPro" id="IPR036086">
    <property type="entry name" value="ParB/Sulfiredoxin_sf"/>
</dbReference>
<name>D5RM50_9PROT</name>
<dbReference type="OrthoDB" id="2053844at2"/>
<dbReference type="GO" id="GO:0007059">
    <property type="term" value="P:chromosome segregation"/>
    <property type="evidence" value="ECO:0007669"/>
    <property type="project" value="TreeGrafter"/>
</dbReference>
<sequence>MNIQEVPLAQIEVGDRLRAIDEDYAALIAQSIKARGQMTPVEVRQNGEGGFILVSGGHRYRAAQLLQAETITASVVDCDDFEAELREIDENLFRRDLSELDRGAFFHRRKELEEQLAKVQKHGGDRVSDQAAKFGDLQSFTALAAEKLRISERSVQRTLQRFTKLAPDVRTKIAGTWLADHGAQLDALIKANPAEQRKVVALMFREREPFGDVASALREVRGVKDEEGLSPDTVAANRILTAWRKASPAAQEVAFKAIQAEQRKRQRRDAGEA</sequence>
<proteinExistence type="predicted"/>
<dbReference type="EMBL" id="ADVL01000351">
    <property type="protein sequence ID" value="EFH11602.1"/>
    <property type="molecule type" value="Genomic_DNA"/>
</dbReference>
<dbReference type="CDD" id="cd16409">
    <property type="entry name" value="ParB_N_like"/>
    <property type="match status" value="1"/>
</dbReference>
<dbReference type="PANTHER" id="PTHR33375">
    <property type="entry name" value="CHROMOSOME-PARTITIONING PROTEIN PARB-RELATED"/>
    <property type="match status" value="1"/>
</dbReference>
<organism evidence="2 3">
    <name type="scientific">Pseudoroseomonas cervicalis ATCC 49957</name>
    <dbReference type="NCBI Taxonomy" id="525371"/>
    <lineage>
        <taxon>Bacteria</taxon>
        <taxon>Pseudomonadati</taxon>
        <taxon>Pseudomonadota</taxon>
        <taxon>Alphaproteobacteria</taxon>
        <taxon>Acetobacterales</taxon>
        <taxon>Roseomonadaceae</taxon>
        <taxon>Roseomonas</taxon>
    </lineage>
</organism>
<evidence type="ECO:0000259" key="1">
    <source>
        <dbReference type="SMART" id="SM00470"/>
    </source>
</evidence>
<evidence type="ECO:0000313" key="2">
    <source>
        <dbReference type="EMBL" id="EFH11602.1"/>
    </source>
</evidence>
<dbReference type="InterPro" id="IPR003115">
    <property type="entry name" value="ParB_N"/>
</dbReference>
<comment type="caution">
    <text evidence="2">The sequence shown here is derived from an EMBL/GenBank/DDBJ whole genome shotgun (WGS) entry which is preliminary data.</text>
</comment>
<dbReference type="AlphaFoldDB" id="D5RM50"/>